<organism evidence="4 5">
    <name type="scientific">Brassica cretica</name>
    <name type="common">Mustard</name>
    <dbReference type="NCBI Taxonomy" id="69181"/>
    <lineage>
        <taxon>Eukaryota</taxon>
        <taxon>Viridiplantae</taxon>
        <taxon>Streptophyta</taxon>
        <taxon>Embryophyta</taxon>
        <taxon>Tracheophyta</taxon>
        <taxon>Spermatophyta</taxon>
        <taxon>Magnoliopsida</taxon>
        <taxon>eudicotyledons</taxon>
        <taxon>Gunneridae</taxon>
        <taxon>Pentapetalae</taxon>
        <taxon>rosids</taxon>
        <taxon>malvids</taxon>
        <taxon>Brassicales</taxon>
        <taxon>Brassicaceae</taxon>
        <taxon>Brassiceae</taxon>
        <taxon>Brassica</taxon>
    </lineage>
</organism>
<comment type="caution">
    <text evidence="4">The sequence shown here is derived from an EMBL/GenBank/DDBJ whole genome shotgun (WGS) entry which is preliminary data.</text>
</comment>
<feature type="domain" description="Remorin C-terminal" evidence="3">
    <location>
        <begin position="370"/>
        <end position="427"/>
    </location>
</feature>
<keyword evidence="5" id="KW-1185">Reference proteome</keyword>
<dbReference type="PANTHER" id="PTHR31471:SF58">
    <property type="entry name" value="REMORIN C-TERMINAL DOMAIN-CONTAINING PROTEIN"/>
    <property type="match status" value="1"/>
</dbReference>
<protein>
    <recommendedName>
        <fullName evidence="3">Remorin C-terminal domain-containing protein</fullName>
    </recommendedName>
</protein>
<dbReference type="EMBL" id="QGKV02000297">
    <property type="protein sequence ID" value="KAF3611079.1"/>
    <property type="molecule type" value="Genomic_DNA"/>
</dbReference>
<evidence type="ECO:0000256" key="1">
    <source>
        <dbReference type="ARBA" id="ARBA00005711"/>
    </source>
</evidence>
<dbReference type="Proteomes" id="UP000266723">
    <property type="component" value="Unassembled WGS sequence"/>
</dbReference>
<evidence type="ECO:0000313" key="5">
    <source>
        <dbReference type="Proteomes" id="UP000266723"/>
    </source>
</evidence>
<name>A0ABQ7F5A6_BRACR</name>
<dbReference type="Pfam" id="PF03763">
    <property type="entry name" value="Remorin_C"/>
    <property type="match status" value="1"/>
</dbReference>
<gene>
    <name evidence="4" type="ORF">DY000_02047533</name>
</gene>
<sequence>MISPTKLRMKLMGPHNNKKKEGSSNNSSRTSPVRLQVSDDTEFSKNSLLASKSDSDEDDHDIEVAKLPNAPVLDLTESSNQGGMRETDQPRPQQLKKADLSITLRPQEDENLDYDSNASSSSFEFHGGVRGERSTQSHASRAYPSRQVPSKWSDAEKWILSRQNMMMRKNGQGNRMPVRVVPDNTGYEHTKSRMDPCQSSQAEGFEKFPNLFPTAPHPILTKASSHDNTTAGPAIRSVCMRDMGTEMTPIPSQEPSRSVTPVDATTPLRSPTSSLPSTPRGGKQVESSVSQDPSKNTRRDLSEEEMKAKTRREIVALGAQLGKTNIAAWASKEEEENNNVDAEETQRVEFDKRASAWEEAEKSKHNARSAKVQQMKAEAEAKIVKKIAMAKQRSEEKRAAAEARNARDAEKAAAEAEYIRETGQIPASSYKICCGWLS</sequence>
<proteinExistence type="inferred from homology"/>
<comment type="similarity">
    <text evidence="1">Belongs to the remorin family.</text>
</comment>
<feature type="compositionally biased region" description="Polar residues" evidence="2">
    <location>
        <begin position="250"/>
        <end position="259"/>
    </location>
</feature>
<accession>A0ABQ7F5A6</accession>
<feature type="region of interest" description="Disordered" evidence="2">
    <location>
        <begin position="1"/>
        <end position="148"/>
    </location>
</feature>
<feature type="region of interest" description="Disordered" evidence="2">
    <location>
        <begin position="245"/>
        <end position="308"/>
    </location>
</feature>
<dbReference type="InterPro" id="IPR005516">
    <property type="entry name" value="Remorin_C"/>
</dbReference>
<reference evidence="4 5" key="1">
    <citation type="journal article" date="2020" name="BMC Genomics">
        <title>Intraspecific diversification of the crop wild relative Brassica cretica Lam. using demographic model selection.</title>
        <authorList>
            <person name="Kioukis A."/>
            <person name="Michalopoulou V.A."/>
            <person name="Briers L."/>
            <person name="Pirintsos S."/>
            <person name="Studholme D.J."/>
            <person name="Pavlidis P."/>
            <person name="Sarris P.F."/>
        </authorList>
    </citation>
    <scope>NUCLEOTIDE SEQUENCE [LARGE SCALE GENOMIC DNA]</scope>
    <source>
        <strain evidence="5">cv. PFS-1207/04</strain>
    </source>
</reference>
<evidence type="ECO:0000313" key="4">
    <source>
        <dbReference type="EMBL" id="KAF3611079.1"/>
    </source>
</evidence>
<dbReference type="PANTHER" id="PTHR31471">
    <property type="entry name" value="OS02G0116800 PROTEIN"/>
    <property type="match status" value="1"/>
</dbReference>
<feature type="compositionally biased region" description="Polar residues" evidence="2">
    <location>
        <begin position="114"/>
        <end position="123"/>
    </location>
</feature>
<feature type="compositionally biased region" description="Low complexity" evidence="2">
    <location>
        <begin position="265"/>
        <end position="280"/>
    </location>
</feature>
<feature type="compositionally biased region" description="Polar residues" evidence="2">
    <location>
        <begin position="285"/>
        <end position="294"/>
    </location>
</feature>
<feature type="compositionally biased region" description="Basic and acidic residues" evidence="2">
    <location>
        <begin position="295"/>
        <end position="308"/>
    </location>
</feature>
<evidence type="ECO:0000259" key="3">
    <source>
        <dbReference type="Pfam" id="PF03763"/>
    </source>
</evidence>
<evidence type="ECO:0000256" key="2">
    <source>
        <dbReference type="SAM" id="MobiDB-lite"/>
    </source>
</evidence>